<sequence length="385" mass="42110">MSTTTYAYFKPNALSNPGYIYGRTSDEGDGDATTLPVVRVQSGRWKDGDEMTADRDRSGVESRSVSEAEALSGIGTYVGGCLCVARVPAGAAKIWEYGVAVGYYWNEATSSGVLHLVFCDGGADIPFDERMLLDLAPETNALRPVPVVLEAYKYFNGIGRRSSRKSATILSSLHYPAVDESSHIPLFDEAPLSAASRHWTWILLLGLWISWPLSNALRESNGEGAPHLHPSAQRRRVVDAIISAIDCLTKAVTTAYQPFVATMLIELRSFFLDVKNEGVANSASDAQELVYWIDDRFEYFGATSRALTQRRKQQHSAQRPKSATLFLLRSSRRCRRAKASGSACGTFQMRAAPDAMLPEAVVSFIDERYGGLAPAFTDISAEEGA</sequence>
<dbReference type="AlphaFoldDB" id="G4YM10"/>
<organism evidence="1 2">
    <name type="scientific">Phytophthora sojae (strain P6497)</name>
    <name type="common">Soybean stem and root rot agent</name>
    <name type="synonym">Phytophthora megasperma f. sp. glycines</name>
    <dbReference type="NCBI Taxonomy" id="1094619"/>
    <lineage>
        <taxon>Eukaryota</taxon>
        <taxon>Sar</taxon>
        <taxon>Stramenopiles</taxon>
        <taxon>Oomycota</taxon>
        <taxon>Peronosporomycetes</taxon>
        <taxon>Peronosporales</taxon>
        <taxon>Peronosporaceae</taxon>
        <taxon>Phytophthora</taxon>
    </lineage>
</organism>
<gene>
    <name evidence="1" type="ORF">PHYSODRAFT_293383</name>
</gene>
<dbReference type="RefSeq" id="XP_009514815.1">
    <property type="nucleotide sequence ID" value="XM_009516520.1"/>
</dbReference>
<keyword evidence="2" id="KW-1185">Reference proteome</keyword>
<dbReference type="EMBL" id="JH159151">
    <property type="protein sequence ID" value="EGZ27540.1"/>
    <property type="molecule type" value="Genomic_DNA"/>
</dbReference>
<evidence type="ECO:0000313" key="2">
    <source>
        <dbReference type="Proteomes" id="UP000002640"/>
    </source>
</evidence>
<dbReference type="InParanoid" id="G4YM10"/>
<dbReference type="Proteomes" id="UP000002640">
    <property type="component" value="Unassembled WGS sequence"/>
</dbReference>
<protein>
    <submittedName>
        <fullName evidence="1">Uncharacterized protein</fullName>
    </submittedName>
</protein>
<accession>G4YM10</accession>
<dbReference type="GeneID" id="20640975"/>
<reference evidence="1 2" key="1">
    <citation type="journal article" date="2006" name="Science">
        <title>Phytophthora genome sequences uncover evolutionary origins and mechanisms of pathogenesis.</title>
        <authorList>
            <person name="Tyler B.M."/>
            <person name="Tripathy S."/>
            <person name="Zhang X."/>
            <person name="Dehal P."/>
            <person name="Jiang R.H."/>
            <person name="Aerts A."/>
            <person name="Arredondo F.D."/>
            <person name="Baxter L."/>
            <person name="Bensasson D."/>
            <person name="Beynon J.L."/>
            <person name="Chapman J."/>
            <person name="Damasceno C.M."/>
            <person name="Dorrance A.E."/>
            <person name="Dou D."/>
            <person name="Dickerman A.W."/>
            <person name="Dubchak I.L."/>
            <person name="Garbelotto M."/>
            <person name="Gijzen M."/>
            <person name="Gordon S.G."/>
            <person name="Govers F."/>
            <person name="Grunwald N.J."/>
            <person name="Huang W."/>
            <person name="Ivors K.L."/>
            <person name="Jones R.W."/>
            <person name="Kamoun S."/>
            <person name="Krampis K."/>
            <person name="Lamour K.H."/>
            <person name="Lee M.K."/>
            <person name="McDonald W.H."/>
            <person name="Medina M."/>
            <person name="Meijer H.J."/>
            <person name="Nordberg E.K."/>
            <person name="Maclean D.J."/>
            <person name="Ospina-Giraldo M.D."/>
            <person name="Morris P.F."/>
            <person name="Phuntumart V."/>
            <person name="Putnam N.H."/>
            <person name="Rash S."/>
            <person name="Rose J.K."/>
            <person name="Sakihama Y."/>
            <person name="Salamov A.A."/>
            <person name="Savidor A."/>
            <person name="Scheuring C.F."/>
            <person name="Smith B.M."/>
            <person name="Sobral B.W."/>
            <person name="Terry A."/>
            <person name="Torto-Alalibo T.A."/>
            <person name="Win J."/>
            <person name="Xu Z."/>
            <person name="Zhang H."/>
            <person name="Grigoriev I.V."/>
            <person name="Rokhsar D.S."/>
            <person name="Boore J.L."/>
        </authorList>
    </citation>
    <scope>NUCLEOTIDE SEQUENCE [LARGE SCALE GENOMIC DNA]</scope>
    <source>
        <strain evidence="1 2">P6497</strain>
    </source>
</reference>
<evidence type="ECO:0000313" key="1">
    <source>
        <dbReference type="EMBL" id="EGZ27540.1"/>
    </source>
</evidence>
<name>G4YM10_PHYSP</name>
<proteinExistence type="predicted"/>
<dbReference type="KEGG" id="psoj:PHYSODRAFT_293383"/>